<accession>A0ABN1JXP9</accession>
<feature type="domain" description="HTH tetR-type" evidence="3">
    <location>
        <begin position="1"/>
        <end position="59"/>
    </location>
</feature>
<reference evidence="4 5" key="1">
    <citation type="journal article" date="2019" name="Int. J. Syst. Evol. Microbiol.">
        <title>The Global Catalogue of Microorganisms (GCM) 10K type strain sequencing project: providing services to taxonomists for standard genome sequencing and annotation.</title>
        <authorList>
            <consortium name="The Broad Institute Genomics Platform"/>
            <consortium name="The Broad Institute Genome Sequencing Center for Infectious Disease"/>
            <person name="Wu L."/>
            <person name="Ma J."/>
        </authorList>
    </citation>
    <scope>NUCLEOTIDE SEQUENCE [LARGE SCALE GENOMIC DNA]</scope>
    <source>
        <strain evidence="4 5">JCM 1407</strain>
    </source>
</reference>
<dbReference type="PROSITE" id="PS50977">
    <property type="entry name" value="HTH_TETR_2"/>
    <property type="match status" value="1"/>
</dbReference>
<keyword evidence="5" id="KW-1185">Reference proteome</keyword>
<dbReference type="RefSeq" id="WP_343764638.1">
    <property type="nucleotide sequence ID" value="NZ_BAAACG010000023.1"/>
</dbReference>
<dbReference type="Pfam" id="PF00440">
    <property type="entry name" value="TetR_N"/>
    <property type="match status" value="1"/>
</dbReference>
<evidence type="ECO:0000256" key="2">
    <source>
        <dbReference type="PROSITE-ProRule" id="PRU00335"/>
    </source>
</evidence>
<dbReference type="SUPFAM" id="SSF46689">
    <property type="entry name" value="Homeodomain-like"/>
    <property type="match status" value="1"/>
</dbReference>
<dbReference type="InterPro" id="IPR036271">
    <property type="entry name" value="Tet_transcr_reg_TetR-rel_C_sf"/>
</dbReference>
<dbReference type="InterPro" id="IPR009057">
    <property type="entry name" value="Homeodomain-like_sf"/>
</dbReference>
<dbReference type="Gene3D" id="1.10.10.60">
    <property type="entry name" value="Homeodomain-like"/>
    <property type="match status" value="1"/>
</dbReference>
<dbReference type="EMBL" id="BAAACG010000023">
    <property type="protein sequence ID" value="GAA0748728.1"/>
    <property type="molecule type" value="Genomic_DNA"/>
</dbReference>
<evidence type="ECO:0000313" key="4">
    <source>
        <dbReference type="EMBL" id="GAA0748728.1"/>
    </source>
</evidence>
<proteinExistence type="predicted"/>
<comment type="caution">
    <text evidence="4">The sequence shown here is derived from an EMBL/GenBank/DDBJ whole genome shotgun (WGS) entry which is preliminary data.</text>
</comment>
<dbReference type="SUPFAM" id="SSF48498">
    <property type="entry name" value="Tetracyclin repressor-like, C-terminal domain"/>
    <property type="match status" value="1"/>
</dbReference>
<dbReference type="InterPro" id="IPR001647">
    <property type="entry name" value="HTH_TetR"/>
</dbReference>
<evidence type="ECO:0000256" key="1">
    <source>
        <dbReference type="ARBA" id="ARBA00023125"/>
    </source>
</evidence>
<sequence length="183" mass="21658">MKNSIMKVAAFKIQSHGLRKFTMNEIALDLKISKKTIYKYFKSKDDIIYEYFKEIIESDKKYTMEAIEKEGSLEDKLNSIIFSYHKYKLPVSILDEAYKFYYEKWKEIESLKDLKLKLIENTLKEAMKSGELKEDIDIHIISFILESISNTLLDYKFLSKNNITMKDAMDDTLKILLYGILKN</sequence>
<feature type="DNA-binding region" description="H-T-H motif" evidence="2">
    <location>
        <begin position="22"/>
        <end position="41"/>
    </location>
</feature>
<keyword evidence="1 2" id="KW-0238">DNA-binding</keyword>
<evidence type="ECO:0000259" key="3">
    <source>
        <dbReference type="PROSITE" id="PS50977"/>
    </source>
</evidence>
<dbReference type="Gene3D" id="1.10.357.10">
    <property type="entry name" value="Tetracycline Repressor, domain 2"/>
    <property type="match status" value="1"/>
</dbReference>
<dbReference type="Proteomes" id="UP001501510">
    <property type="component" value="Unassembled WGS sequence"/>
</dbReference>
<dbReference type="PANTHER" id="PTHR30328:SF54">
    <property type="entry name" value="HTH-TYPE TRANSCRIPTIONAL REPRESSOR SCO4008"/>
    <property type="match status" value="1"/>
</dbReference>
<organism evidence="4 5">
    <name type="scientific">Clostridium oceanicum</name>
    <dbReference type="NCBI Taxonomy" id="1543"/>
    <lineage>
        <taxon>Bacteria</taxon>
        <taxon>Bacillati</taxon>
        <taxon>Bacillota</taxon>
        <taxon>Clostridia</taxon>
        <taxon>Eubacteriales</taxon>
        <taxon>Clostridiaceae</taxon>
        <taxon>Clostridium</taxon>
    </lineage>
</organism>
<gene>
    <name evidence="4" type="ORF">GCM10008906_39190</name>
</gene>
<dbReference type="PANTHER" id="PTHR30328">
    <property type="entry name" value="TRANSCRIPTIONAL REPRESSOR"/>
    <property type="match status" value="1"/>
</dbReference>
<evidence type="ECO:0000313" key="5">
    <source>
        <dbReference type="Proteomes" id="UP001501510"/>
    </source>
</evidence>
<dbReference type="InterPro" id="IPR050109">
    <property type="entry name" value="HTH-type_TetR-like_transc_reg"/>
</dbReference>
<protein>
    <submittedName>
        <fullName evidence="4">TetR/AcrR family transcriptional regulator</fullName>
    </submittedName>
</protein>
<name>A0ABN1JXP9_9CLOT</name>